<organism evidence="1 2">
    <name type="scientific">Colletotrichum orbiculare (strain 104-T / ATCC 96160 / CBS 514.97 / LARS 414 / MAFF 240422)</name>
    <name type="common">Cucumber anthracnose fungus</name>
    <name type="synonym">Colletotrichum lagenarium</name>
    <dbReference type="NCBI Taxonomy" id="1213857"/>
    <lineage>
        <taxon>Eukaryota</taxon>
        <taxon>Fungi</taxon>
        <taxon>Dikarya</taxon>
        <taxon>Ascomycota</taxon>
        <taxon>Pezizomycotina</taxon>
        <taxon>Sordariomycetes</taxon>
        <taxon>Hypocreomycetidae</taxon>
        <taxon>Glomerellales</taxon>
        <taxon>Glomerellaceae</taxon>
        <taxon>Colletotrichum</taxon>
        <taxon>Colletotrichum orbiculare species complex</taxon>
    </lineage>
</organism>
<sequence>MAIRRCRSETSGHSEDIGPNPALAILSSSSSLLRLLSPVLPWSRCAGTLAGRDKKLDQTKLFADLAPERRPGHIVLYRASAQTQSSRQIILQATCPVQHQAHPTRAEASELHASSHCAYLYTPASSNMLTILSQEPRVRLAIPSWLRFHISSPPSLTTCRLIQPQPFGFVAPKGA</sequence>
<comment type="caution">
    <text evidence="1">The sequence shown here is derived from an EMBL/GenBank/DDBJ whole genome shotgun (WGS) entry which is preliminary data.</text>
</comment>
<evidence type="ECO:0000313" key="2">
    <source>
        <dbReference type="Proteomes" id="UP000014480"/>
    </source>
</evidence>
<name>A0A484FYP2_COLOR</name>
<accession>A0A484FYP2</accession>
<reference evidence="2" key="1">
    <citation type="journal article" date="2013" name="New Phytol.">
        <title>Comparative genomic and transcriptomic analyses reveal the hemibiotrophic stage shift of Colletotrichum fungi.</title>
        <authorList>
            <person name="Gan P."/>
            <person name="Ikeda K."/>
            <person name="Irieda H."/>
            <person name="Narusaka M."/>
            <person name="O'Connell R.J."/>
            <person name="Narusaka Y."/>
            <person name="Takano Y."/>
            <person name="Kubo Y."/>
            <person name="Shirasu K."/>
        </authorList>
    </citation>
    <scope>NUCLEOTIDE SEQUENCE [LARGE SCALE GENOMIC DNA]</scope>
    <source>
        <strain evidence="2">104-T / ATCC 96160 / CBS 514.97 / LARS 414 / MAFF 240422</strain>
    </source>
</reference>
<dbReference type="Proteomes" id="UP000014480">
    <property type="component" value="Unassembled WGS sequence"/>
</dbReference>
<dbReference type="EMBL" id="AMCV02000009">
    <property type="protein sequence ID" value="TDZ22644.1"/>
    <property type="molecule type" value="Genomic_DNA"/>
</dbReference>
<dbReference type="AlphaFoldDB" id="A0A484FYP2"/>
<reference evidence="2" key="2">
    <citation type="journal article" date="2019" name="Mol. Plant Microbe Interact.">
        <title>Genome sequence resources for four phytopathogenic fungi from the Colletotrichum orbiculare species complex.</title>
        <authorList>
            <person name="Gan P."/>
            <person name="Tsushima A."/>
            <person name="Narusaka M."/>
            <person name="Narusaka Y."/>
            <person name="Takano Y."/>
            <person name="Kubo Y."/>
            <person name="Shirasu K."/>
        </authorList>
    </citation>
    <scope>GENOME REANNOTATION</scope>
    <source>
        <strain evidence="2">104-T / ATCC 96160 / CBS 514.97 / LARS 414 / MAFF 240422</strain>
    </source>
</reference>
<protein>
    <submittedName>
        <fullName evidence="1">Uncharacterized protein</fullName>
    </submittedName>
</protein>
<evidence type="ECO:0000313" key="1">
    <source>
        <dbReference type="EMBL" id="TDZ22644.1"/>
    </source>
</evidence>
<gene>
    <name evidence="1" type="ORF">Cob_v004177</name>
</gene>
<proteinExistence type="predicted"/>
<keyword evidence="2" id="KW-1185">Reference proteome</keyword>